<dbReference type="AlphaFoldDB" id="A0A645C930"/>
<dbReference type="Pfam" id="PF03577">
    <property type="entry name" value="Peptidase_C69"/>
    <property type="match status" value="1"/>
</dbReference>
<evidence type="ECO:0000313" key="1">
    <source>
        <dbReference type="EMBL" id="MPM71734.1"/>
    </source>
</evidence>
<dbReference type="PANTHER" id="PTHR12994:SF17">
    <property type="entry name" value="LD30995P"/>
    <property type="match status" value="1"/>
</dbReference>
<dbReference type="GO" id="GO:0006508">
    <property type="term" value="P:proteolysis"/>
    <property type="evidence" value="ECO:0007669"/>
    <property type="project" value="InterPro"/>
</dbReference>
<dbReference type="GO" id="GO:0070004">
    <property type="term" value="F:cysteine-type exopeptidase activity"/>
    <property type="evidence" value="ECO:0007669"/>
    <property type="project" value="InterPro"/>
</dbReference>
<gene>
    <name evidence="1" type="ORF">SDC9_118704</name>
</gene>
<evidence type="ECO:0008006" key="2">
    <source>
        <dbReference type="Google" id="ProtNLM"/>
    </source>
</evidence>
<organism evidence="1">
    <name type="scientific">bioreactor metagenome</name>
    <dbReference type="NCBI Taxonomy" id="1076179"/>
    <lineage>
        <taxon>unclassified sequences</taxon>
        <taxon>metagenomes</taxon>
        <taxon>ecological metagenomes</taxon>
    </lineage>
</organism>
<accession>A0A645C930</accession>
<proteinExistence type="predicted"/>
<comment type="caution">
    <text evidence="1">The sequence shown here is derived from an EMBL/GenBank/DDBJ whole genome shotgun (WGS) entry which is preliminary data.</text>
</comment>
<dbReference type="GO" id="GO:0016805">
    <property type="term" value="F:dipeptidase activity"/>
    <property type="evidence" value="ECO:0007669"/>
    <property type="project" value="InterPro"/>
</dbReference>
<dbReference type="PANTHER" id="PTHR12994">
    <property type="entry name" value="SECERNIN"/>
    <property type="match status" value="1"/>
</dbReference>
<sequence>MAKGKHYAAKRVPDDEVLYIPNWYTIHEIDFSDFEHKNYYFASDLVSYSMKHGWYTPAKDGDYSDFDFAKAYQGAGENQFNILRARNAWRLLMGREPDDIKQFSVKLNQKIGAPEAKKVLRTHYEGTVDDLSFGYDFNPHMNPKRHFTICNTWTIESSIIEFNETPALTRIWRTALTPCISPYVPWYLGMTKIPCGYNWCGPLEAQKNHFCPPASDDQYQNDRAFWTFMTVKYLTDFDYKGTHETIQASIHELETKWAEEQENVQGKYLDLWMKNQSLAAEFLTDYTAAQAAKAWDWAHNMIQRLGEAKARSNEGYPAK</sequence>
<name>A0A645C930_9ZZZZ</name>
<protein>
    <recommendedName>
        <fullName evidence="2">Dipeptidase</fullName>
    </recommendedName>
</protein>
<dbReference type="EMBL" id="VSSQ01024300">
    <property type="protein sequence ID" value="MPM71734.1"/>
    <property type="molecule type" value="Genomic_DNA"/>
</dbReference>
<reference evidence="1" key="1">
    <citation type="submission" date="2019-08" db="EMBL/GenBank/DDBJ databases">
        <authorList>
            <person name="Kucharzyk K."/>
            <person name="Murdoch R.W."/>
            <person name="Higgins S."/>
            <person name="Loffler F."/>
        </authorList>
    </citation>
    <scope>NUCLEOTIDE SEQUENCE</scope>
</reference>
<dbReference type="InterPro" id="IPR005322">
    <property type="entry name" value="Peptidase_C69"/>
</dbReference>